<dbReference type="GO" id="GO:0009164">
    <property type="term" value="P:nucleoside catabolic process"/>
    <property type="evidence" value="ECO:0007669"/>
    <property type="project" value="UniProtKB-ARBA"/>
</dbReference>
<dbReference type="GO" id="GO:0004850">
    <property type="term" value="F:uridine phosphorylase activity"/>
    <property type="evidence" value="ECO:0007669"/>
    <property type="project" value="UniProtKB-EC"/>
</dbReference>
<dbReference type="InterPro" id="IPR004402">
    <property type="entry name" value="DeoD-type"/>
</dbReference>
<keyword evidence="4" id="KW-0328">Glycosyltransferase</keyword>
<dbReference type="NCBIfam" id="NF004489">
    <property type="entry name" value="PRK05819.1"/>
    <property type="match status" value="1"/>
</dbReference>
<dbReference type="Gene3D" id="3.40.50.1580">
    <property type="entry name" value="Nucleoside phosphorylase domain"/>
    <property type="match status" value="1"/>
</dbReference>
<dbReference type="PROSITE" id="PS01232">
    <property type="entry name" value="PNP_UDP_1"/>
    <property type="match status" value="1"/>
</dbReference>
<keyword evidence="5" id="KW-0808">Transferase</keyword>
<evidence type="ECO:0000256" key="4">
    <source>
        <dbReference type="ARBA" id="ARBA00022676"/>
    </source>
</evidence>
<evidence type="ECO:0000256" key="2">
    <source>
        <dbReference type="ARBA" id="ARBA00011888"/>
    </source>
</evidence>
<evidence type="ECO:0000256" key="1">
    <source>
        <dbReference type="ARBA" id="ARBA00010456"/>
    </source>
</evidence>
<dbReference type="Proteomes" id="UP000198972">
    <property type="component" value="Unassembled WGS sequence"/>
</dbReference>
<dbReference type="EMBL" id="FNBG01000022">
    <property type="protein sequence ID" value="SDF99001.1"/>
    <property type="molecule type" value="Genomic_DNA"/>
</dbReference>
<feature type="domain" description="Nucleoside phosphorylase" evidence="7">
    <location>
        <begin position="18"/>
        <end position="217"/>
    </location>
</feature>
<comment type="catalytic activity">
    <reaction evidence="6">
        <text>uridine + phosphate = alpha-D-ribose 1-phosphate + uracil</text>
        <dbReference type="Rhea" id="RHEA:24388"/>
        <dbReference type="ChEBI" id="CHEBI:16704"/>
        <dbReference type="ChEBI" id="CHEBI:17568"/>
        <dbReference type="ChEBI" id="CHEBI:43474"/>
        <dbReference type="ChEBI" id="CHEBI:57720"/>
        <dbReference type="EC" id="2.4.2.3"/>
    </reaction>
</comment>
<evidence type="ECO:0000256" key="5">
    <source>
        <dbReference type="ARBA" id="ARBA00022679"/>
    </source>
</evidence>
<dbReference type="PANTHER" id="PTHR43691">
    <property type="entry name" value="URIDINE PHOSPHORYLASE"/>
    <property type="match status" value="1"/>
</dbReference>
<accession>A0A1G7QKC7</accession>
<evidence type="ECO:0000256" key="3">
    <source>
        <dbReference type="ARBA" id="ARBA00021980"/>
    </source>
</evidence>
<proteinExistence type="inferred from homology"/>
<gene>
    <name evidence="8" type="ORF">SAMN04488542_12271</name>
</gene>
<reference evidence="8 9" key="1">
    <citation type="submission" date="2016-10" db="EMBL/GenBank/DDBJ databases">
        <authorList>
            <person name="de Groot N.N."/>
        </authorList>
    </citation>
    <scope>NUCLEOTIDE SEQUENCE [LARGE SCALE GENOMIC DNA]</scope>
    <source>
        <strain evidence="8 9">DSM 28129</strain>
    </source>
</reference>
<dbReference type="PANTHER" id="PTHR43691:SF11">
    <property type="entry name" value="FI09636P-RELATED"/>
    <property type="match status" value="1"/>
</dbReference>
<dbReference type="Pfam" id="PF01048">
    <property type="entry name" value="PNP_UDP_1"/>
    <property type="match status" value="1"/>
</dbReference>
<dbReference type="SUPFAM" id="SSF53167">
    <property type="entry name" value="Purine and uridine phosphorylases"/>
    <property type="match status" value="1"/>
</dbReference>
<comment type="similarity">
    <text evidence="1">Belongs to the PNP/UDP phosphorylase family.</text>
</comment>
<sequence length="229" mass="25058">MSIPTPHMTAGAEDIAKTVLMPADPLAAQYIAENFLYDSKRFNQVRNMLGYTGTYKGKKISVMGSGIGMPSTGIYTYELFQFYGVERIVKLGFSNPIQPDLSPSELIIAMGASTSYSNYADSYELPGSFAPIADYQLVRSAVNLAKDEGISYRVGTVLTTDVFYPDDQKVWDRWIKMGILLRDMETAALYLTAARAGAQALSLLVAGDYGNAEAEKTYHKAINIALELG</sequence>
<dbReference type="InterPro" id="IPR000845">
    <property type="entry name" value="Nucleoside_phosphorylase_d"/>
</dbReference>
<evidence type="ECO:0000259" key="7">
    <source>
        <dbReference type="Pfam" id="PF01048"/>
    </source>
</evidence>
<dbReference type="InterPro" id="IPR035994">
    <property type="entry name" value="Nucleoside_phosphorylase_sf"/>
</dbReference>
<protein>
    <recommendedName>
        <fullName evidence="3">Uridine phosphorylase</fullName>
        <ecNumber evidence="2">2.4.2.3</ecNumber>
    </recommendedName>
</protein>
<evidence type="ECO:0000313" key="9">
    <source>
        <dbReference type="Proteomes" id="UP000198972"/>
    </source>
</evidence>
<evidence type="ECO:0000313" key="8">
    <source>
        <dbReference type="EMBL" id="SDF99001.1"/>
    </source>
</evidence>
<dbReference type="CDD" id="cd09006">
    <property type="entry name" value="PNP_EcPNPI-like"/>
    <property type="match status" value="1"/>
</dbReference>
<dbReference type="AlphaFoldDB" id="A0A1G7QKC7"/>
<evidence type="ECO:0000256" key="6">
    <source>
        <dbReference type="ARBA" id="ARBA00048447"/>
    </source>
</evidence>
<dbReference type="EC" id="2.4.2.3" evidence="2"/>
<dbReference type="RefSeq" id="WP_091233446.1">
    <property type="nucleotide sequence ID" value="NZ_FNBG01000022.1"/>
</dbReference>
<organism evidence="8 9">
    <name type="scientific">Fontibacillus panacisegetis</name>
    <dbReference type="NCBI Taxonomy" id="670482"/>
    <lineage>
        <taxon>Bacteria</taxon>
        <taxon>Bacillati</taxon>
        <taxon>Bacillota</taxon>
        <taxon>Bacilli</taxon>
        <taxon>Bacillales</taxon>
        <taxon>Paenibacillaceae</taxon>
        <taxon>Fontibacillus</taxon>
    </lineage>
</organism>
<dbReference type="GO" id="GO:0004731">
    <property type="term" value="F:purine-nucleoside phosphorylase activity"/>
    <property type="evidence" value="ECO:0007669"/>
    <property type="project" value="InterPro"/>
</dbReference>
<dbReference type="InterPro" id="IPR018016">
    <property type="entry name" value="Nucleoside_phosphorylase_CS"/>
</dbReference>
<dbReference type="STRING" id="670482.SAMN04488542_12271"/>
<name>A0A1G7QKC7_9BACL</name>
<dbReference type="OrthoDB" id="9782889at2"/>
<dbReference type="GO" id="GO:0005829">
    <property type="term" value="C:cytosol"/>
    <property type="evidence" value="ECO:0007669"/>
    <property type="project" value="TreeGrafter"/>
</dbReference>
<keyword evidence="9" id="KW-1185">Reference proteome</keyword>